<dbReference type="EMBL" id="LGUA01001474">
    <property type="protein sequence ID" value="OAX78508.1"/>
    <property type="molecule type" value="Genomic_DNA"/>
</dbReference>
<proteinExistence type="predicted"/>
<gene>
    <name evidence="2" type="ORF">ACJ72_07182</name>
</gene>
<dbReference type="AlphaFoldDB" id="A0A1B7NP02"/>
<keyword evidence="3" id="KW-1185">Reference proteome</keyword>
<sequence length="109" mass="11907">MENQEQHSTLVSEPVEMQQLPQGLQDAIHMTTENKLRALCANAAGTTNLEAPTPPISATDVRTSDGTTTQSFESEEDDNTRSASSYIKPGDLPDSSKFDDEHQNDEALK</sequence>
<dbReference type="Proteomes" id="UP000091918">
    <property type="component" value="Unassembled WGS sequence"/>
</dbReference>
<evidence type="ECO:0000256" key="1">
    <source>
        <dbReference type="SAM" id="MobiDB-lite"/>
    </source>
</evidence>
<evidence type="ECO:0000313" key="3">
    <source>
        <dbReference type="Proteomes" id="UP000091918"/>
    </source>
</evidence>
<feature type="compositionally biased region" description="Polar residues" evidence="1">
    <location>
        <begin position="60"/>
        <end position="72"/>
    </location>
</feature>
<reference evidence="2 3" key="1">
    <citation type="submission" date="2015-07" db="EMBL/GenBank/DDBJ databases">
        <title>Emmonsia species relationships and genome sequence.</title>
        <authorList>
            <person name="Cuomo C.A."/>
            <person name="Schwartz I.S."/>
            <person name="Kenyon C."/>
            <person name="de Hoog G.S."/>
            <person name="Govender N.P."/>
            <person name="Botha A."/>
            <person name="Moreno L."/>
            <person name="de Vries M."/>
            <person name="Munoz J.F."/>
            <person name="Stielow J.B."/>
        </authorList>
    </citation>
    <scope>NUCLEOTIDE SEQUENCE [LARGE SCALE GENOMIC DNA]</scope>
    <source>
        <strain evidence="2 3">CBS 136260</strain>
    </source>
</reference>
<name>A0A1B7NP02_9EURO</name>
<organism evidence="2 3">
    <name type="scientific">Emergomyces africanus</name>
    <dbReference type="NCBI Taxonomy" id="1955775"/>
    <lineage>
        <taxon>Eukaryota</taxon>
        <taxon>Fungi</taxon>
        <taxon>Dikarya</taxon>
        <taxon>Ascomycota</taxon>
        <taxon>Pezizomycotina</taxon>
        <taxon>Eurotiomycetes</taxon>
        <taxon>Eurotiomycetidae</taxon>
        <taxon>Onygenales</taxon>
        <taxon>Ajellomycetaceae</taxon>
        <taxon>Emergomyces</taxon>
    </lineage>
</organism>
<protein>
    <submittedName>
        <fullName evidence="2">Uncharacterized protein</fullName>
    </submittedName>
</protein>
<feature type="compositionally biased region" description="Basic and acidic residues" evidence="1">
    <location>
        <begin position="94"/>
        <end position="109"/>
    </location>
</feature>
<comment type="caution">
    <text evidence="2">The sequence shown here is derived from an EMBL/GenBank/DDBJ whole genome shotgun (WGS) entry which is preliminary data.</text>
</comment>
<dbReference type="OrthoDB" id="4188854at2759"/>
<evidence type="ECO:0000313" key="2">
    <source>
        <dbReference type="EMBL" id="OAX78508.1"/>
    </source>
</evidence>
<feature type="region of interest" description="Disordered" evidence="1">
    <location>
        <begin position="45"/>
        <end position="109"/>
    </location>
</feature>
<accession>A0A1B7NP02</accession>